<dbReference type="InterPro" id="IPR000859">
    <property type="entry name" value="CUB_dom"/>
</dbReference>
<sequence>MTQLKDGQPPKVLKVLSKCPGCGIGDYACADIHMCTSPCGYIMSAGYPLSYDNQHRCRWHIRVAINHYINISVEDFDIDGDVNCKDDFVDVYDGEDVLTQATLLGRFCNGRPPKQSIITNWNTLTIEFSSGAGTGKTGRGFLFKYTAERYQLSKTLQAIRFDAPELCPSPWKQYNNYCYGLFEEDKALQWYAAETKCQEKGGHLVSILDKLEMTVLHHLLTNVWDLNNVQNAGVYIGLTDENTESRFRWTDNNPMSYADWANDNIAGALAPHQPDGGHYEDCTKIRLNNIHSTSSWYDIPCSFDTVNGIKSYVCKKRSPAIIGNVTLPDWSFHDGYEIFDENTLTSGLYFFCANKEVVSILVVCDEQNDCTDGSDETHCEQPCPANSFTCQSRDCISINKYCDFENDCPLDGSDEITCVHPQCNDVEHFQCKNGQCIPKFKLCDLKADCKDGSDESACSGGGKCQSNNTFQCYDGTCIPKSAFCDGYYDCPGIHHEDEKNCLGFHQEDDKNCPGIQHEEDKNCPIARQTHCRRTYKTCHELFSINVDTPPGFYEIDPDGNNPLLPFTVECRLSKDRKSVWTYVHHDTESRMYVRESPLGTGLYKRDLVYDDASWQQLAALVAVSENCQQMVRWECKGAGFHFNQDVPTSWWISRDGSRQYSWGAGIRSGVCNCFPDCIDDLPCNCDADRTLQWREDTGYLKDKSKLPVKGVRFGKTHKTDRAGLHTIGPLECSGGAIKTDQNQCSYLDQWIWCENGVKVDTKWKCLYEFDPNGFMYGCRDASHLRNCEEFQCPPLYHKCPGSYCIPHRYRCNGLWDCPRGYDEMKCDGRSCIGQYRCINQTYCIPLSQLCDGIQQCESGDDEYLCDINCPTMCECESLYAKCIGQNLTVFPLVTSDLRKLDLSRNKLNRVDVKQSNLSYLGELLLSYNLITSIPTRDLSYNQIEAIETDAFFGLGNLRTLLLRGNTRIKMIAVNAFRGLQSLPQLSIVYTKLSRLDNGVFNGLESLHSLNLSQNEIQVVADGAFSGLDKVKILDLHGNDIREFSKGIFTGLKLMERLITDSFKFCCLAQAYIDFEHCLPQADEFSSCKDLMSNLMLRVFLWALGIVALIGNLVVIVWRSSLKNVKKASSVLILSLGCADFLMGVYLIIVASVDTHYRGDYIAYSDTWRQSALCKAAGFLSTLSSEVSVFTLTFITLERLVCIAFPLSTHRFTVECTRGLIIGSWVAAAILAGLPLSVSTYFHDQFYARSGVCLALHITNQKPAGWEYSVIVFFCINLIAFLVILAAYIYMYTYIRRASRKMSCALARKANEVRVGRQMTLIVLSNFCCWMPIILMGLCAMAGLSIPGEVYAWTAVFILPLNSATNPIIYTLCSVQFKEMILRKYNNSKRRTNTPTQQMQMTRMRNGRNVRTYRPPQGYTTLVQFLRTADPLLLTDILQISKGICEALAELHEACLSLGGFQMDYIFVRRADGGDLNVYLPDINAYQACAPGGSIHSEDLAKDMEDFGKIVKKMLQIYHVTCRQAETALDNCN</sequence>
<dbReference type="InterPro" id="IPR035914">
    <property type="entry name" value="Sperma_CUB_dom_sf"/>
</dbReference>
<dbReference type="InterPro" id="IPR032675">
    <property type="entry name" value="LRR_dom_sf"/>
</dbReference>
<dbReference type="OMA" id="DEYLCDI"/>
<dbReference type="Gene3D" id="2.60.120.1000">
    <property type="match status" value="1"/>
</dbReference>
<evidence type="ECO:0000256" key="7">
    <source>
        <dbReference type="ARBA" id="ARBA00022989"/>
    </source>
</evidence>
<feature type="domain" description="CUB" evidence="15">
    <location>
        <begin position="29"/>
        <end position="148"/>
    </location>
</feature>
<keyword evidence="7 14" id="KW-1133">Transmembrane helix</keyword>
<comment type="subcellular location">
    <subcellularLocation>
        <location evidence="1">Cell membrane</location>
        <topology evidence="1">Multi-pass membrane protein</topology>
    </subcellularLocation>
</comment>
<dbReference type="GO" id="GO:0009755">
    <property type="term" value="P:hormone-mediated signaling pathway"/>
    <property type="evidence" value="ECO:0007669"/>
    <property type="project" value="TreeGrafter"/>
</dbReference>
<protein>
    <recommendedName>
        <fullName evidence="20">G-protein coupled receptor GRL101</fullName>
    </recommendedName>
</protein>
<evidence type="ECO:0000259" key="16">
    <source>
        <dbReference type="PROSITE" id="PS50041"/>
    </source>
</evidence>
<feature type="disulfide bond" evidence="13">
    <location>
        <begin position="811"/>
        <end position="826"/>
    </location>
</feature>
<keyword evidence="5 14" id="KW-0812">Transmembrane</keyword>
<dbReference type="SUPFAM" id="SSF57424">
    <property type="entry name" value="LDL receptor-like module"/>
    <property type="match status" value="6"/>
</dbReference>
<reference evidence="19" key="1">
    <citation type="submission" date="2011-05" db="EMBL/GenBank/DDBJ databases">
        <authorList>
            <person name="Richards S.R."/>
            <person name="Qu J."/>
            <person name="Jiang H."/>
            <person name="Jhangiani S.N."/>
            <person name="Agravi P."/>
            <person name="Goodspeed R."/>
            <person name="Gross S."/>
            <person name="Mandapat C."/>
            <person name="Jackson L."/>
            <person name="Mathew T."/>
            <person name="Pu L."/>
            <person name="Thornton R."/>
            <person name="Saada N."/>
            <person name="Wilczek-Boney K.B."/>
            <person name="Lee S."/>
            <person name="Kovar C."/>
            <person name="Wu Y."/>
            <person name="Scherer S.E."/>
            <person name="Worley K.C."/>
            <person name="Muzny D.M."/>
            <person name="Gibbs R."/>
        </authorList>
    </citation>
    <scope>NUCLEOTIDE SEQUENCE</scope>
    <source>
        <strain evidence="19">Brora</strain>
    </source>
</reference>
<dbReference type="GO" id="GO:0005886">
    <property type="term" value="C:plasma membrane"/>
    <property type="evidence" value="ECO:0007669"/>
    <property type="project" value="UniProtKB-SubCell"/>
</dbReference>
<feature type="disulfide bond" evidence="13">
    <location>
        <begin position="792"/>
        <end position="804"/>
    </location>
</feature>
<dbReference type="PANTHER" id="PTHR24372:SF77">
    <property type="entry name" value="G-PROTEIN COUPLED RECEPTORS FAMILY 1 PROFILE DOMAIN-CONTAINING PROTEIN"/>
    <property type="match status" value="1"/>
</dbReference>
<dbReference type="EMBL" id="JH431829">
    <property type="status" value="NOT_ANNOTATED_CDS"/>
    <property type="molecule type" value="Genomic_DNA"/>
</dbReference>
<dbReference type="InterPro" id="IPR016186">
    <property type="entry name" value="C-type_lectin-like/link_sf"/>
</dbReference>
<feature type="transmembrane region" description="Helical" evidence="14">
    <location>
        <begin position="1129"/>
        <end position="1150"/>
    </location>
</feature>
<dbReference type="SUPFAM" id="SSF49854">
    <property type="entry name" value="Spermadhesin, CUB domain"/>
    <property type="match status" value="1"/>
</dbReference>
<feature type="disulfide bond" evidence="13">
    <location>
        <begin position="443"/>
        <end position="458"/>
    </location>
</feature>
<dbReference type="Gene3D" id="3.80.10.10">
    <property type="entry name" value="Ribonuclease Inhibitor"/>
    <property type="match status" value="2"/>
</dbReference>
<dbReference type="STRING" id="126957.T1J3N1"/>
<keyword evidence="12" id="KW-0807">Transducer</keyword>
<evidence type="ECO:0000259" key="17">
    <source>
        <dbReference type="PROSITE" id="PS50262"/>
    </source>
</evidence>
<dbReference type="PROSITE" id="PS50041">
    <property type="entry name" value="C_TYPE_LECTIN_2"/>
    <property type="match status" value="1"/>
</dbReference>
<dbReference type="Pfam" id="PF00057">
    <property type="entry name" value="Ldl_recept_a"/>
    <property type="match status" value="5"/>
</dbReference>
<dbReference type="FunFam" id="2.60.120.290:FF:000005">
    <property type="entry name" value="Procollagen C-endopeptidase enhancer 1"/>
    <property type="match status" value="1"/>
</dbReference>
<feature type="disulfide bond" evidence="13">
    <location>
        <begin position="431"/>
        <end position="449"/>
    </location>
</feature>
<dbReference type="InterPro" id="IPR036055">
    <property type="entry name" value="LDL_receptor-like_sf"/>
</dbReference>
<feature type="disulfide bond" evidence="13">
    <location>
        <begin position="390"/>
        <end position="408"/>
    </location>
</feature>
<dbReference type="PROSITE" id="PS01209">
    <property type="entry name" value="LDLRA_1"/>
    <property type="match status" value="2"/>
</dbReference>
<feature type="disulfide bond" evidence="13">
    <location>
        <begin position="831"/>
        <end position="843"/>
    </location>
</feature>
<feature type="domain" description="G-protein coupled receptors family 1 profile" evidence="17">
    <location>
        <begin position="1110"/>
        <end position="1369"/>
    </location>
</feature>
<keyword evidence="11" id="KW-0675">Receptor</keyword>
<dbReference type="InterPro" id="IPR001611">
    <property type="entry name" value="Leu-rich_rpt"/>
</dbReference>
<evidence type="ECO:0000256" key="6">
    <source>
        <dbReference type="ARBA" id="ARBA00022737"/>
    </source>
</evidence>
<dbReference type="CDD" id="cd00112">
    <property type="entry name" value="LDLa"/>
    <property type="match status" value="6"/>
</dbReference>
<dbReference type="eggNOG" id="KOG4237">
    <property type="taxonomic scope" value="Eukaryota"/>
</dbReference>
<keyword evidence="9 14" id="KW-0472">Membrane</keyword>
<evidence type="ECO:0000313" key="19">
    <source>
        <dbReference type="Proteomes" id="UP000014500"/>
    </source>
</evidence>
<evidence type="ECO:0000256" key="12">
    <source>
        <dbReference type="ARBA" id="ARBA00023224"/>
    </source>
</evidence>
<evidence type="ECO:0008006" key="20">
    <source>
        <dbReference type="Google" id="ProtNLM"/>
    </source>
</evidence>
<evidence type="ECO:0000256" key="4">
    <source>
        <dbReference type="ARBA" id="ARBA00022614"/>
    </source>
</evidence>
<keyword evidence="19" id="KW-1185">Reference proteome</keyword>
<keyword evidence="4" id="KW-0433">Leucine-rich repeat</keyword>
<feature type="transmembrane region" description="Helical" evidence="14">
    <location>
        <begin position="1349"/>
        <end position="1372"/>
    </location>
</feature>
<dbReference type="EnsemblMetazoa" id="SMAR008198-RA">
    <property type="protein sequence ID" value="SMAR008198-PA"/>
    <property type="gene ID" value="SMAR008198"/>
</dbReference>
<feature type="transmembrane region" description="Helical" evidence="14">
    <location>
        <begin position="1186"/>
        <end position="1206"/>
    </location>
</feature>
<keyword evidence="3" id="KW-1003">Cell membrane</keyword>
<dbReference type="SMART" id="SM00034">
    <property type="entry name" value="CLECT"/>
    <property type="match status" value="1"/>
</dbReference>
<evidence type="ECO:0000256" key="2">
    <source>
        <dbReference type="ARBA" id="ARBA00010663"/>
    </source>
</evidence>
<keyword evidence="8" id="KW-0297">G-protein coupled receptor</keyword>
<dbReference type="PRINTS" id="PR00261">
    <property type="entry name" value="LDLRECEPTOR"/>
</dbReference>
<dbReference type="Gene3D" id="1.20.1070.10">
    <property type="entry name" value="Rhodopsin 7-helix transmembrane proteins"/>
    <property type="match status" value="1"/>
</dbReference>
<proteinExistence type="inferred from homology"/>
<dbReference type="CDD" id="cd00041">
    <property type="entry name" value="CUB"/>
    <property type="match status" value="1"/>
</dbReference>
<dbReference type="Pfam" id="PF00059">
    <property type="entry name" value="Lectin_C"/>
    <property type="match status" value="1"/>
</dbReference>
<dbReference type="Gene3D" id="4.10.400.10">
    <property type="entry name" value="Low-density Lipoprotein Receptor"/>
    <property type="match status" value="6"/>
</dbReference>
<evidence type="ECO:0000256" key="13">
    <source>
        <dbReference type="PROSITE-ProRule" id="PRU00124"/>
    </source>
</evidence>
<dbReference type="PhylomeDB" id="T1J3N1"/>
<dbReference type="PROSITE" id="PS50068">
    <property type="entry name" value="LDLRA_2"/>
    <property type="match status" value="6"/>
</dbReference>
<name>T1J3N1_STRMM</name>
<dbReference type="GO" id="GO:0008528">
    <property type="term" value="F:G protein-coupled peptide receptor activity"/>
    <property type="evidence" value="ECO:0007669"/>
    <property type="project" value="TreeGrafter"/>
</dbReference>
<evidence type="ECO:0000256" key="8">
    <source>
        <dbReference type="ARBA" id="ARBA00023040"/>
    </source>
</evidence>
<feature type="transmembrane region" description="Helical" evidence="14">
    <location>
        <begin position="1320"/>
        <end position="1343"/>
    </location>
</feature>
<organism evidence="18 19">
    <name type="scientific">Strigamia maritima</name>
    <name type="common">European centipede</name>
    <name type="synonym">Geophilus maritimus</name>
    <dbReference type="NCBI Taxonomy" id="126957"/>
    <lineage>
        <taxon>Eukaryota</taxon>
        <taxon>Metazoa</taxon>
        <taxon>Ecdysozoa</taxon>
        <taxon>Arthropoda</taxon>
        <taxon>Myriapoda</taxon>
        <taxon>Chilopoda</taxon>
        <taxon>Pleurostigmophora</taxon>
        <taxon>Geophilomorpha</taxon>
        <taxon>Linotaeniidae</taxon>
        <taxon>Strigamia</taxon>
    </lineage>
</organism>
<dbReference type="SMART" id="SM00042">
    <property type="entry name" value="CUB"/>
    <property type="match status" value="1"/>
</dbReference>
<dbReference type="Pfam" id="PF13855">
    <property type="entry name" value="LRR_8"/>
    <property type="match status" value="1"/>
</dbReference>
<dbReference type="PROSITE" id="PS50262">
    <property type="entry name" value="G_PROTEIN_RECEP_F1_2"/>
    <property type="match status" value="1"/>
</dbReference>
<feature type="transmembrane region" description="Helical" evidence="14">
    <location>
        <begin position="1269"/>
        <end position="1291"/>
    </location>
</feature>
<evidence type="ECO:0000256" key="1">
    <source>
        <dbReference type="ARBA" id="ARBA00004651"/>
    </source>
</evidence>
<dbReference type="GO" id="GO:0007189">
    <property type="term" value="P:adenylate cyclase-activating G protein-coupled receptor signaling pathway"/>
    <property type="evidence" value="ECO:0007669"/>
    <property type="project" value="TreeGrafter"/>
</dbReference>
<feature type="disulfide bond" evidence="13">
    <location>
        <begin position="383"/>
        <end position="395"/>
    </location>
</feature>
<evidence type="ECO:0000256" key="9">
    <source>
        <dbReference type="ARBA" id="ARBA00023136"/>
    </source>
</evidence>
<reference evidence="18" key="2">
    <citation type="submission" date="2015-02" db="UniProtKB">
        <authorList>
            <consortium name="EnsemblMetazoa"/>
        </authorList>
    </citation>
    <scope>IDENTIFICATION</scope>
</reference>
<feature type="disulfide bond" evidence="13">
    <location>
        <begin position="799"/>
        <end position="817"/>
    </location>
</feature>
<dbReference type="InterPro" id="IPR017452">
    <property type="entry name" value="GPCR_Rhodpsn_7TM"/>
</dbReference>
<dbReference type="InterPro" id="IPR023415">
    <property type="entry name" value="LDLR_class-A_CS"/>
</dbReference>
<evidence type="ECO:0000313" key="18">
    <source>
        <dbReference type="EnsemblMetazoa" id="SMAR008198-PA"/>
    </source>
</evidence>
<dbReference type="InterPro" id="IPR016187">
    <property type="entry name" value="CTDL_fold"/>
</dbReference>
<evidence type="ECO:0000256" key="3">
    <source>
        <dbReference type="ARBA" id="ARBA00022475"/>
    </source>
</evidence>
<dbReference type="Pfam" id="PF00001">
    <property type="entry name" value="7tm_1"/>
    <property type="match status" value="1"/>
</dbReference>
<dbReference type="InterPro" id="IPR002172">
    <property type="entry name" value="LDrepeatLR_classA_rpt"/>
</dbReference>
<keyword evidence="6" id="KW-0677">Repeat</keyword>
<accession>T1J3N1</accession>
<evidence type="ECO:0000259" key="15">
    <source>
        <dbReference type="PROSITE" id="PS01180"/>
    </source>
</evidence>
<feature type="transmembrane region" description="Helical" evidence="14">
    <location>
        <begin position="1094"/>
        <end position="1117"/>
    </location>
</feature>
<dbReference type="CDD" id="cd15137">
    <property type="entry name" value="7tmA_Relaxin_R"/>
    <property type="match status" value="1"/>
</dbReference>
<evidence type="ECO:0000256" key="5">
    <source>
        <dbReference type="ARBA" id="ARBA00022692"/>
    </source>
</evidence>
<evidence type="ECO:0000256" key="11">
    <source>
        <dbReference type="ARBA" id="ARBA00023170"/>
    </source>
</evidence>
<dbReference type="HOGENOM" id="CLU_003465_0_0_1"/>
<dbReference type="eggNOG" id="KOG3714">
    <property type="taxonomic scope" value="Eukaryota"/>
</dbReference>
<feature type="disulfide bond" evidence="13">
    <location>
        <begin position="850"/>
        <end position="865"/>
    </location>
</feature>
<dbReference type="InterPro" id="IPR000276">
    <property type="entry name" value="GPCR_Rhodpsn"/>
</dbReference>
<feature type="disulfide bond" evidence="13">
    <location>
        <begin position="472"/>
        <end position="490"/>
    </location>
</feature>
<dbReference type="Proteomes" id="UP000014500">
    <property type="component" value="Unassembled WGS sequence"/>
</dbReference>
<dbReference type="SMART" id="SM00369">
    <property type="entry name" value="LRR_TYP"/>
    <property type="match status" value="5"/>
</dbReference>
<feature type="domain" description="C-type lectin" evidence="16">
    <location>
        <begin position="174"/>
        <end position="302"/>
    </location>
</feature>
<dbReference type="PANTHER" id="PTHR24372">
    <property type="entry name" value="GLYCOPROTEIN HORMONE RECEPTOR"/>
    <property type="match status" value="1"/>
</dbReference>
<dbReference type="Pfam" id="PF00431">
    <property type="entry name" value="CUB"/>
    <property type="match status" value="1"/>
</dbReference>
<dbReference type="SMART" id="SM00192">
    <property type="entry name" value="LDLa"/>
    <property type="match status" value="6"/>
</dbReference>
<dbReference type="PROSITE" id="PS01180">
    <property type="entry name" value="CUB"/>
    <property type="match status" value="1"/>
</dbReference>
<dbReference type="eggNOG" id="KOG2087">
    <property type="taxonomic scope" value="Eukaryota"/>
</dbReference>
<dbReference type="SUPFAM" id="SSF56436">
    <property type="entry name" value="C-type lectin-like"/>
    <property type="match status" value="1"/>
</dbReference>
<dbReference type="InterPro" id="IPR001304">
    <property type="entry name" value="C-type_lectin-like"/>
</dbReference>
<dbReference type="InterPro" id="IPR003591">
    <property type="entry name" value="Leu-rich_rpt_typical-subtyp"/>
</dbReference>
<feature type="transmembrane region" description="Helical" evidence="14">
    <location>
        <begin position="1218"/>
        <end position="1241"/>
    </location>
</feature>
<feature type="disulfide bond" evidence="13">
    <location>
        <begin position="364"/>
        <end position="379"/>
    </location>
</feature>
<comment type="similarity">
    <text evidence="2">Belongs to the G-protein coupled receptor 1 family.</text>
</comment>
<evidence type="ECO:0000256" key="10">
    <source>
        <dbReference type="ARBA" id="ARBA00023157"/>
    </source>
</evidence>
<dbReference type="SUPFAM" id="SSF52058">
    <property type="entry name" value="L domain-like"/>
    <property type="match status" value="1"/>
</dbReference>
<dbReference type="Gene3D" id="2.60.120.290">
    <property type="entry name" value="Spermadhesin, CUB domain"/>
    <property type="match status" value="1"/>
</dbReference>
<dbReference type="Gene3D" id="3.10.100.10">
    <property type="entry name" value="Mannose-Binding Protein A, subunit A"/>
    <property type="match status" value="1"/>
</dbReference>
<dbReference type="SUPFAM" id="SSF81321">
    <property type="entry name" value="Family A G protein-coupled receptor-like"/>
    <property type="match status" value="1"/>
</dbReference>
<comment type="caution">
    <text evidence="13">Lacks conserved residue(s) required for the propagation of feature annotation.</text>
</comment>
<dbReference type="eggNOG" id="KOG3509">
    <property type="taxonomic scope" value="Eukaryota"/>
</dbReference>
<keyword evidence="10 13" id="KW-1015">Disulfide bond</keyword>
<evidence type="ECO:0000256" key="14">
    <source>
        <dbReference type="SAM" id="Phobius"/>
    </source>
</evidence>
<feature type="disulfide bond" evidence="13">
    <location>
        <begin position="352"/>
        <end position="370"/>
    </location>
</feature>